<dbReference type="KEGG" id="vg:22921877"/>
<organism evidence="1 2">
    <name type="scientific">Rhynchobatus djiddensis polyomavirus 1</name>
    <dbReference type="NCBI Taxonomy" id="2170102"/>
    <lineage>
        <taxon>Viruses</taxon>
        <taxon>Monodnaviria</taxon>
        <taxon>Shotokuvirae</taxon>
        <taxon>Cossaviricota</taxon>
        <taxon>Papovaviricetes</taxon>
        <taxon>Sepolyvirales</taxon>
        <taxon>Polyomaviridae</taxon>
        <taxon>Etapolyomavirus</taxon>
        <taxon>Etapolyomavirus rhyndjiddensis</taxon>
    </lineage>
</organism>
<dbReference type="GeneID" id="22921877"/>
<sequence length="74" mass="8693">MKARGRAFRRQLGLPCLCLNSKPNVDCDVHFCDIDDDSDWDSDEDPIVNQVRKNIFDNYWRDRLMCPEVISDSE</sequence>
<evidence type="ECO:0000313" key="2">
    <source>
        <dbReference type="Proteomes" id="UP000139727"/>
    </source>
</evidence>
<evidence type="ECO:0000313" key="1">
    <source>
        <dbReference type="EMBL" id="AJE25842.1"/>
    </source>
</evidence>
<dbReference type="RefSeq" id="YP_009116785.1">
    <property type="nucleotide sequence ID" value="NC_026244.1"/>
</dbReference>
<protein>
    <submittedName>
        <fullName evidence="1">Small T antigen</fullName>
    </submittedName>
</protein>
<accession>A0A0B5CUK9</accession>
<name>A0A0B5CUK9_9POLY</name>
<dbReference type="Proteomes" id="UP000139727">
    <property type="component" value="Genome"/>
</dbReference>
<proteinExistence type="predicted"/>
<dbReference type="EMBL" id="KP264963">
    <property type="protein sequence ID" value="AJE25842.1"/>
    <property type="molecule type" value="Genomic_DNA"/>
</dbReference>
<keyword evidence="2" id="KW-1185">Reference proteome</keyword>
<reference evidence="1 2" key="1">
    <citation type="journal article" date="2016" name="Genome Announc.">
        <title>Complete Sequence of the Smallest Polyomavirus Genome, Giant Guitarfish (Rhynchobatus djiddensis) Polyomavirus 1.</title>
        <authorList>
            <person name="Dill J.A."/>
            <person name="Ng T.F."/>
            <person name="Camus A.C."/>
        </authorList>
    </citation>
    <scope>NUCLEOTIDE SEQUENCE [LARGE SCALE GENOMIC DNA]</scope>
    <source>
        <strain evidence="1">UGA1</strain>
    </source>
</reference>